<dbReference type="InterPro" id="IPR000847">
    <property type="entry name" value="LysR_HTH_N"/>
</dbReference>
<dbReference type="Proteomes" id="UP001622594">
    <property type="component" value="Chromosome"/>
</dbReference>
<gene>
    <name evidence="6" type="ORF">OG814_25635</name>
</gene>
<dbReference type="Pfam" id="PF03466">
    <property type="entry name" value="LysR_substrate"/>
    <property type="match status" value="1"/>
</dbReference>
<dbReference type="EMBL" id="CP108188">
    <property type="protein sequence ID" value="WTR72417.1"/>
    <property type="molecule type" value="Genomic_DNA"/>
</dbReference>
<evidence type="ECO:0000259" key="5">
    <source>
        <dbReference type="PROSITE" id="PS50931"/>
    </source>
</evidence>
<evidence type="ECO:0000256" key="2">
    <source>
        <dbReference type="ARBA" id="ARBA00023015"/>
    </source>
</evidence>
<comment type="similarity">
    <text evidence="1">Belongs to the LysR transcriptional regulatory family.</text>
</comment>
<dbReference type="CDD" id="cd08423">
    <property type="entry name" value="PBP2_LTTR_like_6"/>
    <property type="match status" value="1"/>
</dbReference>
<dbReference type="Pfam" id="PF00126">
    <property type="entry name" value="HTH_1"/>
    <property type="match status" value="1"/>
</dbReference>
<evidence type="ECO:0000313" key="7">
    <source>
        <dbReference type="Proteomes" id="UP001622594"/>
    </source>
</evidence>
<reference evidence="6 7" key="1">
    <citation type="submission" date="2022-10" db="EMBL/GenBank/DDBJ databases">
        <title>The complete genomes of actinobacterial strains from the NBC collection.</title>
        <authorList>
            <person name="Joergensen T.S."/>
            <person name="Alvarez Arevalo M."/>
            <person name="Sterndorff E.B."/>
            <person name="Faurdal D."/>
            <person name="Vuksanovic O."/>
            <person name="Mourched A.-S."/>
            <person name="Charusanti P."/>
            <person name="Shaw S."/>
            <person name="Blin K."/>
            <person name="Weber T."/>
        </authorList>
    </citation>
    <scope>NUCLEOTIDE SEQUENCE [LARGE SCALE GENOMIC DNA]</scope>
    <source>
        <strain evidence="6 7">NBC_00123</strain>
    </source>
</reference>
<dbReference type="PANTHER" id="PTHR30346">
    <property type="entry name" value="TRANSCRIPTIONAL DUAL REGULATOR HCAR-RELATED"/>
    <property type="match status" value="1"/>
</dbReference>
<accession>A0ABZ1LD71</accession>
<dbReference type="SUPFAM" id="SSF46785">
    <property type="entry name" value="Winged helix' DNA-binding domain"/>
    <property type="match status" value="1"/>
</dbReference>
<sequence>MTEWDIKKLQILRTLRDRGTVTATAEALLMTPSAVSQQLTNLAKQLGVRLLEAQGRRVRLTDAAHLVLRHAEVVFAQLERADAELDGYLRGEAGQVRVAAFSTSVPALLVPAVRQLRSARPGLDVRIREAEAAEAYELLSAGEVDLALSLAAHAPSANDPKFSRVPLLADPLDVALPAGHPRADAPGLRLADLAAEPWIFGGSGPWSEITTAACEAAGFVPEQAHSASGWTAILAMVEAGMGVALVPRMASAERRGGVGVVMRVLAADQPRRHVVAAVRRGAEEGPAVARVLAALRQAATERETVQQG</sequence>
<dbReference type="SUPFAM" id="SSF53850">
    <property type="entry name" value="Periplasmic binding protein-like II"/>
    <property type="match status" value="1"/>
</dbReference>
<feature type="domain" description="HTH lysR-type" evidence="5">
    <location>
        <begin position="4"/>
        <end position="61"/>
    </location>
</feature>
<dbReference type="Gene3D" id="1.10.10.10">
    <property type="entry name" value="Winged helix-like DNA-binding domain superfamily/Winged helix DNA-binding domain"/>
    <property type="match status" value="1"/>
</dbReference>
<protein>
    <submittedName>
        <fullName evidence="6">LysR family transcriptional regulator</fullName>
    </submittedName>
</protein>
<name>A0ABZ1LD71_9ACTN</name>
<keyword evidence="3" id="KW-0238">DNA-binding</keyword>
<proteinExistence type="inferred from homology"/>
<dbReference type="InterPro" id="IPR005119">
    <property type="entry name" value="LysR_subst-bd"/>
</dbReference>
<evidence type="ECO:0000256" key="1">
    <source>
        <dbReference type="ARBA" id="ARBA00009437"/>
    </source>
</evidence>
<dbReference type="RefSeq" id="WP_327162004.1">
    <property type="nucleotide sequence ID" value="NZ_CP108062.1"/>
</dbReference>
<keyword evidence="7" id="KW-1185">Reference proteome</keyword>
<keyword evidence="2" id="KW-0805">Transcription regulation</keyword>
<evidence type="ECO:0000256" key="3">
    <source>
        <dbReference type="ARBA" id="ARBA00023125"/>
    </source>
</evidence>
<evidence type="ECO:0000313" key="6">
    <source>
        <dbReference type="EMBL" id="WTR72417.1"/>
    </source>
</evidence>
<evidence type="ECO:0000256" key="4">
    <source>
        <dbReference type="ARBA" id="ARBA00023163"/>
    </source>
</evidence>
<dbReference type="Gene3D" id="3.40.190.10">
    <property type="entry name" value="Periplasmic binding protein-like II"/>
    <property type="match status" value="2"/>
</dbReference>
<dbReference type="PANTHER" id="PTHR30346:SF29">
    <property type="entry name" value="LYSR SUBSTRATE-BINDING"/>
    <property type="match status" value="1"/>
</dbReference>
<dbReference type="InterPro" id="IPR036388">
    <property type="entry name" value="WH-like_DNA-bd_sf"/>
</dbReference>
<keyword evidence="4" id="KW-0804">Transcription</keyword>
<organism evidence="6 7">
    <name type="scientific">Streptomyces zaomyceticus</name>
    <dbReference type="NCBI Taxonomy" id="68286"/>
    <lineage>
        <taxon>Bacteria</taxon>
        <taxon>Bacillati</taxon>
        <taxon>Actinomycetota</taxon>
        <taxon>Actinomycetes</taxon>
        <taxon>Kitasatosporales</taxon>
        <taxon>Streptomycetaceae</taxon>
        <taxon>Streptomyces</taxon>
    </lineage>
</organism>
<dbReference type="PROSITE" id="PS50931">
    <property type="entry name" value="HTH_LYSR"/>
    <property type="match status" value="1"/>
</dbReference>
<dbReference type="InterPro" id="IPR036390">
    <property type="entry name" value="WH_DNA-bd_sf"/>
</dbReference>